<dbReference type="Pfam" id="PF01083">
    <property type="entry name" value="Cutinase"/>
    <property type="match status" value="1"/>
</dbReference>
<comment type="subcellular location">
    <subcellularLocation>
        <location evidence="1">Secreted</location>
    </subcellularLocation>
</comment>
<evidence type="ECO:0000256" key="10">
    <source>
        <dbReference type="ARBA" id="ARBA00057514"/>
    </source>
</evidence>
<dbReference type="Proteomes" id="UP000504638">
    <property type="component" value="Unplaced"/>
</dbReference>
<reference evidence="17" key="3">
    <citation type="submission" date="2025-04" db="UniProtKB">
        <authorList>
            <consortium name="RefSeq"/>
        </authorList>
    </citation>
    <scope>IDENTIFICATION</scope>
    <source>
        <strain evidence="17">CBS 781.70</strain>
    </source>
</reference>
<dbReference type="EC" id="3.1.1.74" evidence="3"/>
<reference evidence="15 17" key="1">
    <citation type="submission" date="2020-01" db="EMBL/GenBank/DDBJ databases">
        <authorList>
            <consortium name="DOE Joint Genome Institute"/>
            <person name="Haridas S."/>
            <person name="Albert R."/>
            <person name="Binder M."/>
            <person name="Bloem J."/>
            <person name="Labutti K."/>
            <person name="Salamov A."/>
            <person name="Andreopoulos B."/>
            <person name="Baker S.E."/>
            <person name="Barry K."/>
            <person name="Bills G."/>
            <person name="Bluhm B.H."/>
            <person name="Cannon C."/>
            <person name="Castanera R."/>
            <person name="Culley D.E."/>
            <person name="Daum C."/>
            <person name="Ezra D."/>
            <person name="Gonzalez J.B."/>
            <person name="Henrissat B."/>
            <person name="Kuo A."/>
            <person name="Liang C."/>
            <person name="Lipzen A."/>
            <person name="Lutzoni F."/>
            <person name="Magnuson J."/>
            <person name="Mondo S."/>
            <person name="Nolan M."/>
            <person name="Ohm R."/>
            <person name="Pangilinan J."/>
            <person name="Park H.-J."/>
            <person name="Ramirez L."/>
            <person name="Alfaro M."/>
            <person name="Sun H."/>
            <person name="Tritt A."/>
            <person name="Yoshinaga Y."/>
            <person name="Zwiers L.-H."/>
            <person name="Turgeon B.G."/>
            <person name="Goodwin S.B."/>
            <person name="Spatafora J.W."/>
            <person name="Crous P.W."/>
            <person name="Grigoriev I.V."/>
        </authorList>
    </citation>
    <scope>NUCLEOTIDE SEQUENCE</scope>
    <source>
        <strain evidence="15 17">CBS 781.70</strain>
    </source>
</reference>
<proteinExistence type="inferred from homology"/>
<evidence type="ECO:0000256" key="1">
    <source>
        <dbReference type="ARBA" id="ARBA00004613"/>
    </source>
</evidence>
<evidence type="ECO:0000256" key="5">
    <source>
        <dbReference type="ARBA" id="ARBA00022525"/>
    </source>
</evidence>
<dbReference type="GO" id="GO:0005576">
    <property type="term" value="C:extracellular region"/>
    <property type="evidence" value="ECO:0007669"/>
    <property type="project" value="UniProtKB-SubCell"/>
</dbReference>
<dbReference type="GeneID" id="54416646"/>
<evidence type="ECO:0000256" key="9">
    <source>
        <dbReference type="ARBA" id="ARBA00034045"/>
    </source>
</evidence>
<feature type="active site" evidence="13">
    <location>
        <position position="184"/>
    </location>
</feature>
<dbReference type="RefSeq" id="XP_033537036.1">
    <property type="nucleotide sequence ID" value="XM_033676076.1"/>
</dbReference>
<evidence type="ECO:0000313" key="15">
    <source>
        <dbReference type="EMBL" id="KAF1815405.1"/>
    </source>
</evidence>
<feature type="active site" description="Nucleophile" evidence="13">
    <location>
        <position position="129"/>
    </location>
</feature>
<evidence type="ECO:0000313" key="16">
    <source>
        <dbReference type="Proteomes" id="UP000504638"/>
    </source>
</evidence>
<dbReference type="GO" id="GO:0050525">
    <property type="term" value="F:cutinase activity"/>
    <property type="evidence" value="ECO:0007669"/>
    <property type="project" value="UniProtKB-EC"/>
</dbReference>
<keyword evidence="4" id="KW-0719">Serine esterase</keyword>
<evidence type="ECO:0000256" key="13">
    <source>
        <dbReference type="PIRSR" id="PIRSR611150-1"/>
    </source>
</evidence>
<sequence length="207" mass="21255">MKYTAPIAILSGLTAAAPQFGGLGGGSGSSTSNELLQGSCKKVILIFARASTEAGNMGGSMGPQVCSGLKSALNNDVICQGVGGPYTAGLMDNVKAEGTTQEAIGEATRMFTTADTKCPDSIIVFGGFSQGTAVMHGSVKALPNNIKEKIAGGVLFGDTRNAEDNGQVPNFPKDKIKIYCEEDDGVCGQGLSVTGGHFVSLRKRMIL</sequence>
<keyword evidence="8 14" id="KW-1015">Disulfide bond</keyword>
<dbReference type="SUPFAM" id="SSF53474">
    <property type="entry name" value="alpha/beta-Hydrolases"/>
    <property type="match status" value="1"/>
</dbReference>
<reference evidence="17" key="2">
    <citation type="submission" date="2020-04" db="EMBL/GenBank/DDBJ databases">
        <authorList>
            <consortium name="NCBI Genome Project"/>
        </authorList>
    </citation>
    <scope>NUCLEOTIDE SEQUENCE</scope>
    <source>
        <strain evidence="17">CBS 781.70</strain>
    </source>
</reference>
<keyword evidence="16" id="KW-1185">Reference proteome</keyword>
<evidence type="ECO:0000256" key="6">
    <source>
        <dbReference type="ARBA" id="ARBA00022729"/>
    </source>
</evidence>
<dbReference type="FunFam" id="3.40.50.1820:FF:000235">
    <property type="entry name" value="Cutinase 1"/>
    <property type="match status" value="1"/>
</dbReference>
<name>A0A6G1GBE8_9PEZI</name>
<feature type="disulfide bond" evidence="14">
    <location>
        <begin position="40"/>
        <end position="118"/>
    </location>
</feature>
<evidence type="ECO:0000256" key="11">
    <source>
        <dbReference type="ARBA" id="ARBA00074522"/>
    </source>
</evidence>
<dbReference type="InterPro" id="IPR011150">
    <property type="entry name" value="Cutinase_monf"/>
</dbReference>
<evidence type="ECO:0000256" key="14">
    <source>
        <dbReference type="PIRSR" id="PIRSR611150-2"/>
    </source>
</evidence>
<evidence type="ECO:0000313" key="17">
    <source>
        <dbReference type="RefSeq" id="XP_033537036.1"/>
    </source>
</evidence>
<dbReference type="SMART" id="SM01110">
    <property type="entry name" value="Cutinase"/>
    <property type="match status" value="1"/>
</dbReference>
<feature type="active site" description="Proton donor/acceptor" evidence="13">
    <location>
        <position position="197"/>
    </location>
</feature>
<protein>
    <recommendedName>
        <fullName evidence="11">Cutinase</fullName>
        <ecNumber evidence="3">3.1.1.74</ecNumber>
    </recommendedName>
    <alternativeName>
        <fullName evidence="12">Cutin hydrolase</fullName>
    </alternativeName>
</protein>
<evidence type="ECO:0000256" key="3">
    <source>
        <dbReference type="ARBA" id="ARBA00013095"/>
    </source>
</evidence>
<keyword evidence="6" id="KW-0732">Signal</keyword>
<dbReference type="EMBL" id="ML975151">
    <property type="protein sequence ID" value="KAF1815405.1"/>
    <property type="molecule type" value="Genomic_DNA"/>
</dbReference>
<comment type="function">
    <text evidence="10">Catalyzes the hydrolysis of complex carboxylic polyesters found in the cell wall of plants. Degrades cutin, a macromolecule that forms the structure of the plant cuticle. Allows pathogenic fungi to penetrate through the cuticular barrier into the host plant during the initial stage of fungal infection.</text>
</comment>
<comment type="catalytic activity">
    <reaction evidence="9">
        <text>cutin + H2O = cutin monomers.</text>
        <dbReference type="EC" id="3.1.1.74"/>
    </reaction>
</comment>
<keyword evidence="7" id="KW-0378">Hydrolase</keyword>
<evidence type="ECO:0000256" key="12">
    <source>
        <dbReference type="ARBA" id="ARBA00080724"/>
    </source>
</evidence>
<evidence type="ECO:0000256" key="4">
    <source>
        <dbReference type="ARBA" id="ARBA00022487"/>
    </source>
</evidence>
<dbReference type="PANTHER" id="PTHR48250:SF3">
    <property type="entry name" value="CUTINASE 1-RELATED"/>
    <property type="match status" value="1"/>
</dbReference>
<dbReference type="InterPro" id="IPR000675">
    <property type="entry name" value="Cutinase/axe"/>
</dbReference>
<feature type="disulfide bond" evidence="14">
    <location>
        <begin position="180"/>
        <end position="187"/>
    </location>
</feature>
<accession>A0A6G1GBE8</accession>
<gene>
    <name evidence="15 17" type="ORF">P152DRAFT_391031</name>
</gene>
<evidence type="ECO:0000256" key="7">
    <source>
        <dbReference type="ARBA" id="ARBA00022801"/>
    </source>
</evidence>
<dbReference type="Gene3D" id="3.40.50.1820">
    <property type="entry name" value="alpha/beta hydrolase"/>
    <property type="match status" value="1"/>
</dbReference>
<keyword evidence="5" id="KW-0964">Secreted</keyword>
<dbReference type="InterPro" id="IPR029058">
    <property type="entry name" value="AB_hydrolase_fold"/>
</dbReference>
<dbReference type="PANTHER" id="PTHR48250">
    <property type="entry name" value="CUTINASE 2-RELATED"/>
    <property type="match status" value="1"/>
</dbReference>
<organism evidence="15">
    <name type="scientific">Eremomyces bilateralis CBS 781.70</name>
    <dbReference type="NCBI Taxonomy" id="1392243"/>
    <lineage>
        <taxon>Eukaryota</taxon>
        <taxon>Fungi</taxon>
        <taxon>Dikarya</taxon>
        <taxon>Ascomycota</taxon>
        <taxon>Pezizomycotina</taxon>
        <taxon>Dothideomycetes</taxon>
        <taxon>Dothideomycetes incertae sedis</taxon>
        <taxon>Eremomycetales</taxon>
        <taxon>Eremomycetaceae</taxon>
        <taxon>Eremomyces</taxon>
    </lineage>
</organism>
<dbReference type="OrthoDB" id="3225429at2759"/>
<evidence type="ECO:0000256" key="8">
    <source>
        <dbReference type="ARBA" id="ARBA00023157"/>
    </source>
</evidence>
<evidence type="ECO:0000256" key="2">
    <source>
        <dbReference type="ARBA" id="ARBA00007534"/>
    </source>
</evidence>
<dbReference type="AlphaFoldDB" id="A0A6G1GBE8"/>
<dbReference type="GO" id="GO:0016052">
    <property type="term" value="P:carbohydrate catabolic process"/>
    <property type="evidence" value="ECO:0007669"/>
    <property type="project" value="TreeGrafter"/>
</dbReference>
<comment type="similarity">
    <text evidence="2">Belongs to the cutinase family.</text>
</comment>
<dbReference type="PRINTS" id="PR00129">
    <property type="entry name" value="CUTINASE"/>
</dbReference>